<name>A0A1S3HIH9_LINAN</name>
<proteinExistence type="predicted"/>
<feature type="domain" description="C2H2-type" evidence="3">
    <location>
        <begin position="551"/>
        <end position="575"/>
    </location>
</feature>
<dbReference type="GO" id="GO:0008270">
    <property type="term" value="F:zinc ion binding"/>
    <property type="evidence" value="ECO:0007669"/>
    <property type="project" value="UniProtKB-KW"/>
</dbReference>
<feature type="domain" description="SET" evidence="4">
    <location>
        <begin position="386"/>
        <end position="491"/>
    </location>
</feature>
<feature type="region of interest" description="Disordered" evidence="2">
    <location>
        <begin position="109"/>
        <end position="137"/>
    </location>
</feature>
<dbReference type="SUPFAM" id="SSF82199">
    <property type="entry name" value="SET domain"/>
    <property type="match status" value="1"/>
</dbReference>
<dbReference type="RefSeq" id="XP_023933240.1">
    <property type="nucleotide sequence ID" value="XM_024077472.1"/>
</dbReference>
<gene>
    <name evidence="6 7" type="primary">LOC106155486</name>
</gene>
<keyword evidence="5" id="KW-1185">Reference proteome</keyword>
<feature type="compositionally biased region" description="Polar residues" evidence="2">
    <location>
        <begin position="192"/>
        <end position="219"/>
    </location>
</feature>
<dbReference type="Pfam" id="PF21549">
    <property type="entry name" value="PRDM2_PR"/>
    <property type="match status" value="1"/>
</dbReference>
<organism evidence="5 6">
    <name type="scientific">Lingula anatina</name>
    <name type="common">Brachiopod</name>
    <name type="synonym">Lingula unguis</name>
    <dbReference type="NCBI Taxonomy" id="7574"/>
    <lineage>
        <taxon>Eukaryota</taxon>
        <taxon>Metazoa</taxon>
        <taxon>Spiralia</taxon>
        <taxon>Lophotrochozoa</taxon>
        <taxon>Brachiopoda</taxon>
        <taxon>Linguliformea</taxon>
        <taxon>Lingulata</taxon>
        <taxon>Lingulida</taxon>
        <taxon>Linguloidea</taxon>
        <taxon>Lingulidae</taxon>
        <taxon>Lingula</taxon>
    </lineage>
</organism>
<keyword evidence="1" id="KW-0479">Metal-binding</keyword>
<dbReference type="STRING" id="7574.A0A1S3HIH9"/>
<feature type="region of interest" description="Disordered" evidence="2">
    <location>
        <begin position="45"/>
        <end position="86"/>
    </location>
</feature>
<dbReference type="Gene3D" id="2.170.270.10">
    <property type="entry name" value="SET domain"/>
    <property type="match status" value="1"/>
</dbReference>
<feature type="compositionally biased region" description="Low complexity" evidence="2">
    <location>
        <begin position="128"/>
        <end position="137"/>
    </location>
</feature>
<feature type="compositionally biased region" description="Polar residues" evidence="2">
    <location>
        <begin position="159"/>
        <end position="182"/>
    </location>
</feature>
<dbReference type="InterPro" id="IPR001214">
    <property type="entry name" value="SET_dom"/>
</dbReference>
<dbReference type="Proteomes" id="UP000085678">
    <property type="component" value="Unplaced"/>
</dbReference>
<evidence type="ECO:0000256" key="1">
    <source>
        <dbReference type="PROSITE-ProRule" id="PRU00042"/>
    </source>
</evidence>
<dbReference type="OrthoDB" id="6369905at2759"/>
<dbReference type="CDD" id="cd10534">
    <property type="entry name" value="PR-SET_PRDM-like"/>
    <property type="match status" value="1"/>
</dbReference>
<evidence type="ECO:0000313" key="5">
    <source>
        <dbReference type="Proteomes" id="UP000085678"/>
    </source>
</evidence>
<dbReference type="KEGG" id="lak:106155486"/>
<dbReference type="PROSITE" id="PS50280">
    <property type="entry name" value="SET"/>
    <property type="match status" value="1"/>
</dbReference>
<keyword evidence="1" id="KW-0862">Zinc</keyword>
<dbReference type="GeneID" id="106155486"/>
<dbReference type="InterPro" id="IPR046341">
    <property type="entry name" value="SET_dom_sf"/>
</dbReference>
<evidence type="ECO:0000313" key="6">
    <source>
        <dbReference type="RefSeq" id="XP_013385817.1"/>
    </source>
</evidence>
<dbReference type="RefSeq" id="XP_013385817.1">
    <property type="nucleotide sequence ID" value="XM_013530363.1"/>
</dbReference>
<evidence type="ECO:0000313" key="7">
    <source>
        <dbReference type="RefSeq" id="XP_023933240.1"/>
    </source>
</evidence>
<protein>
    <submittedName>
        <fullName evidence="6 7">Uncharacterized protein LOC106155486</fullName>
    </submittedName>
</protein>
<dbReference type="InterPro" id="IPR013087">
    <property type="entry name" value="Znf_C2H2_type"/>
</dbReference>
<evidence type="ECO:0000259" key="4">
    <source>
        <dbReference type="PROSITE" id="PS50280"/>
    </source>
</evidence>
<feature type="region of interest" description="Disordered" evidence="2">
    <location>
        <begin position="257"/>
        <end position="306"/>
    </location>
</feature>
<feature type="compositionally biased region" description="Basic and acidic residues" evidence="2">
    <location>
        <begin position="112"/>
        <end position="124"/>
    </location>
</feature>
<evidence type="ECO:0000256" key="2">
    <source>
        <dbReference type="SAM" id="MobiDB-lite"/>
    </source>
</evidence>
<dbReference type="PROSITE" id="PS50157">
    <property type="entry name" value="ZINC_FINGER_C2H2_2"/>
    <property type="match status" value="1"/>
</dbReference>
<keyword evidence="1" id="KW-0863">Zinc-finger</keyword>
<dbReference type="PROSITE" id="PS00028">
    <property type="entry name" value="ZINC_FINGER_C2H2_1"/>
    <property type="match status" value="1"/>
</dbReference>
<feature type="region of interest" description="Disordered" evidence="2">
    <location>
        <begin position="155"/>
        <end position="228"/>
    </location>
</feature>
<sequence length="575" mass="63091">MGLPGRKRKNTPTKISLEKIERDKAINPETGKAFKFEPIIQTRHAKAVQDGTAGVSETAPKPRAASPDITPKNIPQAKKDKTWQSQGRVPVPVDAVAYYEKKFNCTVSYKSDSGKAKNSKDNVKHVSARNAKATNAKATKPAQVFKFIVPDFDGIVKSPDSNSETRSPAKSQLKTNNSTEAVQDSDDEGVDTSGQDGSPDTTSDWTESTPAAQKPQPMSQCGGVGDSRPQLMVKNVSLSKNIGRGCSVVIEKMSTAMQGDGRGKQGDPSVPHKTQLPSASASAMMSQPNLPASRSQPLPSTSPVSPVKVISKDSKVVWRYCAKTAQMMGKVDSPRLTTFVAEGTHGLHSPQYIVQNNTTAVQSLRKAFASLPGGLMLGVTAPEHGLSVITRDSVKMFTQFGPLEGVPVADHLILPKTDLRHVWIIEDRKTKMDPHDRHFISTSSEDESNWCRYLRYNEINPNLEAVVQDGRLYFVSTRDIEPLEELTFFQNIPLPKEDSPADSVQYTGDSSGHIVCVGCDGNKALYPANQYWPYLKHVSVFHPVTLAYKRRFCTRCGAVMRSADEFKRHQKSHSR</sequence>
<feature type="compositionally biased region" description="Polar residues" evidence="2">
    <location>
        <begin position="287"/>
        <end position="304"/>
    </location>
</feature>
<reference evidence="6 7" key="1">
    <citation type="submission" date="2025-04" db="UniProtKB">
        <authorList>
            <consortium name="RefSeq"/>
        </authorList>
    </citation>
    <scope>IDENTIFICATION</scope>
    <source>
        <tissue evidence="6 7">Gonads</tissue>
    </source>
</reference>
<dbReference type="AlphaFoldDB" id="A0A1S3HIH9"/>
<evidence type="ECO:0000259" key="3">
    <source>
        <dbReference type="PROSITE" id="PS50157"/>
    </source>
</evidence>
<accession>A0A1S3HIH9</accession>